<gene>
    <name evidence="2" type="ORF">ACEZDG_33455</name>
</gene>
<evidence type="ECO:0000256" key="1">
    <source>
        <dbReference type="SAM" id="MobiDB-lite"/>
    </source>
</evidence>
<protein>
    <submittedName>
        <fullName evidence="2">DUF4192 domain-containing protein</fullName>
    </submittedName>
</protein>
<keyword evidence="3" id="KW-1185">Reference proteome</keyword>
<sequence>MNEDQQSPSGPFEHPVVTMRNPGDMVDALPFLLGFFPSDSIVALGLQGPRRRQGGTVRIDIPDRSIWPEAAEEVARFLVALSEHRDRTPDAVILYLCRDPAPGQSGREVSEELRPLAALLAAAFREVGIPVHDSLCVSDGRWWSYSCENGTCCTEEGTPVERPGSTPAVAAAAAYAGIRVRGSLKELHRELEPVGTPTAEAQLRAFEEAIPVLVEELARRGGREAVRERTGELVDAAVARFRAGAQEVSPAEAARLVLGLQDRMARDRAAEWLDPPDVEHAQRLWLFLARRCAFPFDTQAAAPLSLLGWTAWVTGDQVTARVALGRALVADPDYTFAQLLYQAVNTGAEPQELCATLRDERRSRQRRGSSRGPGARGRTRRGRRGRCDGGVYRQ</sequence>
<dbReference type="RefSeq" id="WP_380517312.1">
    <property type="nucleotide sequence ID" value="NZ_JBHEZX010000022.1"/>
</dbReference>
<dbReference type="Pfam" id="PF13830">
    <property type="entry name" value="DUF4192"/>
    <property type="match status" value="1"/>
</dbReference>
<dbReference type="EMBL" id="JBHEZX010000022">
    <property type="protein sequence ID" value="MFC1414179.1"/>
    <property type="molecule type" value="Genomic_DNA"/>
</dbReference>
<feature type="region of interest" description="Disordered" evidence="1">
    <location>
        <begin position="359"/>
        <end position="394"/>
    </location>
</feature>
<reference evidence="2 3" key="1">
    <citation type="submission" date="2024-09" db="EMBL/GenBank/DDBJ databases">
        <authorList>
            <person name="Lee S.D."/>
        </authorList>
    </citation>
    <scope>NUCLEOTIDE SEQUENCE [LARGE SCALE GENOMIC DNA]</scope>
    <source>
        <strain evidence="2 3">N1-1</strain>
    </source>
</reference>
<name>A0ABV6VKA8_9ACTN</name>
<dbReference type="Proteomes" id="UP001592582">
    <property type="component" value="Unassembled WGS sequence"/>
</dbReference>
<organism evidence="2 3">
    <name type="scientific">Streptacidiphilus alkalitolerans</name>
    <dbReference type="NCBI Taxonomy" id="3342712"/>
    <lineage>
        <taxon>Bacteria</taxon>
        <taxon>Bacillati</taxon>
        <taxon>Actinomycetota</taxon>
        <taxon>Actinomycetes</taxon>
        <taxon>Kitasatosporales</taxon>
        <taxon>Streptomycetaceae</taxon>
        <taxon>Streptacidiphilus</taxon>
    </lineage>
</organism>
<dbReference type="InterPro" id="IPR025447">
    <property type="entry name" value="DUF4192"/>
</dbReference>
<proteinExistence type="predicted"/>
<evidence type="ECO:0000313" key="2">
    <source>
        <dbReference type="EMBL" id="MFC1414179.1"/>
    </source>
</evidence>
<accession>A0ABV6VKA8</accession>
<comment type="caution">
    <text evidence="2">The sequence shown here is derived from an EMBL/GenBank/DDBJ whole genome shotgun (WGS) entry which is preliminary data.</text>
</comment>
<evidence type="ECO:0000313" key="3">
    <source>
        <dbReference type="Proteomes" id="UP001592582"/>
    </source>
</evidence>